<dbReference type="GO" id="GO:0016787">
    <property type="term" value="F:hydrolase activity"/>
    <property type="evidence" value="ECO:0007669"/>
    <property type="project" value="UniProtKB-KW"/>
</dbReference>
<gene>
    <name evidence="2" type="ORF">ACFQ3F_17265</name>
</gene>
<dbReference type="RefSeq" id="WP_367919894.1">
    <property type="nucleotide sequence ID" value="NZ_BAABAC010000024.1"/>
</dbReference>
<dbReference type="EMBL" id="JBHTLX010000021">
    <property type="protein sequence ID" value="MFD1249554.1"/>
    <property type="molecule type" value="Genomic_DNA"/>
</dbReference>
<protein>
    <submittedName>
        <fullName evidence="2">Alpha/beta hydrolase</fullName>
    </submittedName>
</protein>
<dbReference type="SUPFAM" id="SSF53474">
    <property type="entry name" value="alpha/beta-Hydrolases"/>
    <property type="match status" value="1"/>
</dbReference>
<dbReference type="InterPro" id="IPR029058">
    <property type="entry name" value="AB_hydrolase_fold"/>
</dbReference>
<name>A0ABW3W589_9ACTN</name>
<sequence>MPDPQLTDRWTPDGMRALTLLLHGGAEHAQTPVDGRSLAWRRMRTLGQHIAPALVADGVGVAVLRYRMKGWNAAADVLPSPVPDARWALDEIVRTYGDLPVAVVGHSMGARTGVAVADHPSVRGVVALAPWLPPDDPIAPLTGKVLRAAHGRRDKVTSPRATRRFVEHAATIADADYTDMGPVGHYMLRRAPLWDAFTAAAVREILG</sequence>
<evidence type="ECO:0000313" key="2">
    <source>
        <dbReference type="EMBL" id="MFD1249554.1"/>
    </source>
</evidence>
<evidence type="ECO:0000259" key="1">
    <source>
        <dbReference type="Pfam" id="PF12697"/>
    </source>
</evidence>
<feature type="domain" description="AB hydrolase-1" evidence="1">
    <location>
        <begin position="20"/>
        <end position="203"/>
    </location>
</feature>
<organism evidence="2 3">
    <name type="scientific">Nocardioides ginsengisoli</name>
    <dbReference type="NCBI Taxonomy" id="363868"/>
    <lineage>
        <taxon>Bacteria</taxon>
        <taxon>Bacillati</taxon>
        <taxon>Actinomycetota</taxon>
        <taxon>Actinomycetes</taxon>
        <taxon>Propionibacteriales</taxon>
        <taxon>Nocardioidaceae</taxon>
        <taxon>Nocardioides</taxon>
    </lineage>
</organism>
<dbReference type="Gene3D" id="3.40.50.1820">
    <property type="entry name" value="alpha/beta hydrolase"/>
    <property type="match status" value="1"/>
</dbReference>
<keyword evidence="2" id="KW-0378">Hydrolase</keyword>
<dbReference type="Proteomes" id="UP001597229">
    <property type="component" value="Unassembled WGS sequence"/>
</dbReference>
<reference evidence="3" key="1">
    <citation type="journal article" date="2019" name="Int. J. Syst. Evol. Microbiol.">
        <title>The Global Catalogue of Microorganisms (GCM) 10K type strain sequencing project: providing services to taxonomists for standard genome sequencing and annotation.</title>
        <authorList>
            <consortium name="The Broad Institute Genomics Platform"/>
            <consortium name="The Broad Institute Genome Sequencing Center for Infectious Disease"/>
            <person name="Wu L."/>
            <person name="Ma J."/>
        </authorList>
    </citation>
    <scope>NUCLEOTIDE SEQUENCE [LARGE SCALE GENOMIC DNA]</scope>
    <source>
        <strain evidence="3">CCUG 52478</strain>
    </source>
</reference>
<dbReference type="InterPro" id="IPR000073">
    <property type="entry name" value="AB_hydrolase_1"/>
</dbReference>
<evidence type="ECO:0000313" key="3">
    <source>
        <dbReference type="Proteomes" id="UP001597229"/>
    </source>
</evidence>
<accession>A0ABW3W589</accession>
<keyword evidence="3" id="KW-1185">Reference proteome</keyword>
<proteinExistence type="predicted"/>
<comment type="caution">
    <text evidence="2">The sequence shown here is derived from an EMBL/GenBank/DDBJ whole genome shotgun (WGS) entry which is preliminary data.</text>
</comment>
<dbReference type="Pfam" id="PF12697">
    <property type="entry name" value="Abhydrolase_6"/>
    <property type="match status" value="1"/>
</dbReference>